<dbReference type="EMBL" id="JBBPBM010000015">
    <property type="protein sequence ID" value="KAK8559078.1"/>
    <property type="molecule type" value="Genomic_DNA"/>
</dbReference>
<sequence length="79" mass="8998">MSALVRGKSRQNDTDGKENRKVVRSIHRKVTREFVGWSNDNDGVRRDSTGSLLFFPFLLSKSDPRRDESSSFIPTSSTH</sequence>
<accession>A0ABR2EG80</accession>
<feature type="region of interest" description="Disordered" evidence="1">
    <location>
        <begin position="1"/>
        <end position="22"/>
    </location>
</feature>
<feature type="compositionally biased region" description="Basic and acidic residues" evidence="1">
    <location>
        <begin position="10"/>
        <end position="21"/>
    </location>
</feature>
<evidence type="ECO:0000313" key="3">
    <source>
        <dbReference type="Proteomes" id="UP001472677"/>
    </source>
</evidence>
<organism evidence="2 3">
    <name type="scientific">Hibiscus sabdariffa</name>
    <name type="common">roselle</name>
    <dbReference type="NCBI Taxonomy" id="183260"/>
    <lineage>
        <taxon>Eukaryota</taxon>
        <taxon>Viridiplantae</taxon>
        <taxon>Streptophyta</taxon>
        <taxon>Embryophyta</taxon>
        <taxon>Tracheophyta</taxon>
        <taxon>Spermatophyta</taxon>
        <taxon>Magnoliopsida</taxon>
        <taxon>eudicotyledons</taxon>
        <taxon>Gunneridae</taxon>
        <taxon>Pentapetalae</taxon>
        <taxon>rosids</taxon>
        <taxon>malvids</taxon>
        <taxon>Malvales</taxon>
        <taxon>Malvaceae</taxon>
        <taxon>Malvoideae</taxon>
        <taxon>Hibiscus</taxon>
    </lineage>
</organism>
<proteinExistence type="predicted"/>
<reference evidence="2 3" key="1">
    <citation type="journal article" date="2024" name="G3 (Bethesda)">
        <title>Genome assembly of Hibiscus sabdariffa L. provides insights into metabolisms of medicinal natural products.</title>
        <authorList>
            <person name="Kim T."/>
        </authorList>
    </citation>
    <scope>NUCLEOTIDE SEQUENCE [LARGE SCALE GENOMIC DNA]</scope>
    <source>
        <strain evidence="2">TK-2024</strain>
        <tissue evidence="2">Old leaves</tissue>
    </source>
</reference>
<evidence type="ECO:0000313" key="2">
    <source>
        <dbReference type="EMBL" id="KAK8559078.1"/>
    </source>
</evidence>
<protein>
    <submittedName>
        <fullName evidence="2">Uncharacterized protein</fullName>
    </submittedName>
</protein>
<name>A0ABR2EG80_9ROSI</name>
<comment type="caution">
    <text evidence="2">The sequence shown here is derived from an EMBL/GenBank/DDBJ whole genome shotgun (WGS) entry which is preliminary data.</text>
</comment>
<keyword evidence="3" id="KW-1185">Reference proteome</keyword>
<gene>
    <name evidence="2" type="ORF">V6N12_042363</name>
</gene>
<evidence type="ECO:0000256" key="1">
    <source>
        <dbReference type="SAM" id="MobiDB-lite"/>
    </source>
</evidence>
<dbReference type="Proteomes" id="UP001472677">
    <property type="component" value="Unassembled WGS sequence"/>
</dbReference>